<sequence length="51" mass="6098">LRMRIGIDKQMCKGPIRVLWCLLVCTVQLIMSKIRYFSYLYIVGTVEKFRN</sequence>
<keyword evidence="1" id="KW-0472">Membrane</keyword>
<accession>A0A183DDH0</accession>
<organism evidence="2">
    <name type="scientific">Gongylonema pulchrum</name>
    <dbReference type="NCBI Taxonomy" id="637853"/>
    <lineage>
        <taxon>Eukaryota</taxon>
        <taxon>Metazoa</taxon>
        <taxon>Ecdysozoa</taxon>
        <taxon>Nematoda</taxon>
        <taxon>Chromadorea</taxon>
        <taxon>Rhabditida</taxon>
        <taxon>Spirurina</taxon>
        <taxon>Spiruromorpha</taxon>
        <taxon>Spiruroidea</taxon>
        <taxon>Gongylonematidae</taxon>
        <taxon>Gongylonema</taxon>
    </lineage>
</organism>
<dbReference type="WBParaSite" id="GPUH_0000677001-mRNA-1">
    <property type="protein sequence ID" value="GPUH_0000677001-mRNA-1"/>
    <property type="gene ID" value="GPUH_0000677001"/>
</dbReference>
<keyword evidence="1" id="KW-1133">Transmembrane helix</keyword>
<protein>
    <submittedName>
        <fullName evidence="2">Bestrophin homolog</fullName>
    </submittedName>
</protein>
<dbReference type="AlphaFoldDB" id="A0A183DDH0"/>
<name>A0A183DDH0_9BILA</name>
<feature type="transmembrane region" description="Helical" evidence="1">
    <location>
        <begin position="20"/>
        <end position="42"/>
    </location>
</feature>
<evidence type="ECO:0000313" key="2">
    <source>
        <dbReference type="WBParaSite" id="GPUH_0000677001-mRNA-1"/>
    </source>
</evidence>
<evidence type="ECO:0000256" key="1">
    <source>
        <dbReference type="SAM" id="Phobius"/>
    </source>
</evidence>
<reference evidence="2" key="1">
    <citation type="submission" date="2016-06" db="UniProtKB">
        <authorList>
            <consortium name="WormBaseParasite"/>
        </authorList>
    </citation>
    <scope>IDENTIFICATION</scope>
</reference>
<proteinExistence type="predicted"/>
<keyword evidence="1" id="KW-0812">Transmembrane</keyword>